<dbReference type="Gene3D" id="3.60.10.10">
    <property type="entry name" value="Endonuclease/exonuclease/phosphatase"/>
    <property type="match status" value="1"/>
</dbReference>
<accession>A0ABQ2G5W4</accession>
<dbReference type="Proteomes" id="UP000639973">
    <property type="component" value="Unassembled WGS sequence"/>
</dbReference>
<comment type="caution">
    <text evidence="3">The sequence shown here is derived from an EMBL/GenBank/DDBJ whole genome shotgun (WGS) entry which is preliminary data.</text>
</comment>
<dbReference type="RefSeq" id="WP_188970122.1">
    <property type="nucleotide sequence ID" value="NZ_BMOL01000004.1"/>
</dbReference>
<name>A0ABQ2G5W4_9DEIO</name>
<dbReference type="InterPro" id="IPR036691">
    <property type="entry name" value="Endo/exonu/phosph_ase_sf"/>
</dbReference>
<keyword evidence="1" id="KW-1133">Transmembrane helix</keyword>
<dbReference type="PANTHER" id="PTHR14859">
    <property type="entry name" value="CALCOFLUOR WHITE HYPERSENSITIVE PROTEIN PRECURSOR"/>
    <property type="match status" value="1"/>
</dbReference>
<feature type="domain" description="Endonuclease/exonuclease/phosphatase" evidence="2">
    <location>
        <begin position="91"/>
        <end position="299"/>
    </location>
</feature>
<sequence length="312" mass="34059">MFRSRLAWVYLLFAVLVWGLGEVLGEKTLPTLLLAYTPAVLWLVPAPVVLLWTALQRRGIAVALAGTLLAAWGAGLLHWTPQHSGQLRVLNYNVNSGYRSTPDRLAAVLKGADADVILLQESNFQPPGYTEALTAALPGYTLRSAAEVMTLTRLPVLASEKVALPGNRREVLLTRLQWRGQALTVVNAHLGTVQVTAALTGNFTYLERTRNNRAAQAQVLRQIAGRTPGRALLGGDLNTPPRGVIYQSLQQAFGPDAFMQAGRGPGWTFPGLHVRIDHQMARGLTPTRATVLTAQESDHRPLVVDYQREDAQ</sequence>
<feature type="transmembrane region" description="Helical" evidence="1">
    <location>
        <begin position="35"/>
        <end position="53"/>
    </location>
</feature>
<dbReference type="InterPro" id="IPR051916">
    <property type="entry name" value="GPI-anchor_lipid_remodeler"/>
</dbReference>
<evidence type="ECO:0000313" key="3">
    <source>
        <dbReference type="EMBL" id="GGL76137.1"/>
    </source>
</evidence>
<dbReference type="InterPro" id="IPR005135">
    <property type="entry name" value="Endo/exonuclease/phosphatase"/>
</dbReference>
<evidence type="ECO:0000259" key="2">
    <source>
        <dbReference type="Pfam" id="PF03372"/>
    </source>
</evidence>
<proteinExistence type="predicted"/>
<evidence type="ECO:0000313" key="4">
    <source>
        <dbReference type="Proteomes" id="UP000639973"/>
    </source>
</evidence>
<gene>
    <name evidence="3" type="ORF">GCM10010840_12770</name>
</gene>
<keyword evidence="1" id="KW-0812">Transmembrane</keyword>
<keyword evidence="4" id="KW-1185">Reference proteome</keyword>
<dbReference type="SUPFAM" id="SSF56219">
    <property type="entry name" value="DNase I-like"/>
    <property type="match status" value="1"/>
</dbReference>
<keyword evidence="1" id="KW-0472">Membrane</keyword>
<reference evidence="4" key="1">
    <citation type="journal article" date="2019" name="Int. J. Syst. Evol. Microbiol.">
        <title>The Global Catalogue of Microorganisms (GCM) 10K type strain sequencing project: providing services to taxonomists for standard genome sequencing and annotation.</title>
        <authorList>
            <consortium name="The Broad Institute Genomics Platform"/>
            <consortium name="The Broad Institute Genome Sequencing Center for Infectious Disease"/>
            <person name="Wu L."/>
            <person name="Ma J."/>
        </authorList>
    </citation>
    <scope>NUCLEOTIDE SEQUENCE [LARGE SCALE GENOMIC DNA]</scope>
    <source>
        <strain evidence="4">JCM 15442</strain>
    </source>
</reference>
<dbReference type="PANTHER" id="PTHR14859:SF15">
    <property type="entry name" value="ENDONUCLEASE_EXONUCLEASE_PHOSPHATASE DOMAIN-CONTAINING PROTEIN"/>
    <property type="match status" value="1"/>
</dbReference>
<dbReference type="EMBL" id="BMOL01000004">
    <property type="protein sequence ID" value="GGL76137.1"/>
    <property type="molecule type" value="Genomic_DNA"/>
</dbReference>
<evidence type="ECO:0000256" key="1">
    <source>
        <dbReference type="SAM" id="Phobius"/>
    </source>
</evidence>
<feature type="transmembrane region" description="Helical" evidence="1">
    <location>
        <begin position="60"/>
        <end position="79"/>
    </location>
</feature>
<organism evidence="3 4">
    <name type="scientific">Deinococcus aerolatus</name>
    <dbReference type="NCBI Taxonomy" id="522487"/>
    <lineage>
        <taxon>Bacteria</taxon>
        <taxon>Thermotogati</taxon>
        <taxon>Deinococcota</taxon>
        <taxon>Deinococci</taxon>
        <taxon>Deinococcales</taxon>
        <taxon>Deinococcaceae</taxon>
        <taxon>Deinococcus</taxon>
    </lineage>
</organism>
<dbReference type="Pfam" id="PF03372">
    <property type="entry name" value="Exo_endo_phos"/>
    <property type="match status" value="1"/>
</dbReference>
<protein>
    <recommendedName>
        <fullName evidence="2">Endonuclease/exonuclease/phosphatase domain-containing protein</fullName>
    </recommendedName>
</protein>